<sequence length="764" mass="84716">MIPILSEIKTYKELIIWKTTDGIIGCGFDLVSCDPELDDVASFQKRLNQALRQLDPSIVCRLELSSEESYDLDKAYPRALALNELGFVRNRLRLYLDVVPGFRLFRKSRGMDPFEVLHAAYLNLKGFGIEAVGLSKNEIVTLFDRGSSDWVLSGRSIETGTESIGVVRLKKQPDSEFDWADFMEVVEELPRPFSLSTSFARLSEASAKILLEKKLKQLEGAKDVGSSVQRESALLALKENFKSGVQFFEMEVLVTLKRPSPETLSASLREAQSTLSLFSEAQIETFGVLPSFVASLPGSRQHVVLVENEAALLNQLPMYSCSTLSSVNPARSLSLLRSNNSLFHFDLFDPQFNAFNSIIVGPSGRGKSVLAGMLSTALLNDNNVHVIKIDVGGSHSKECELLGGQEFSLSLDKSSGLNPLSVIALHNRASASSVGGAVVTETEAASDNDKLAIVSKFLMVLIQEQGEVTLSKDLRSQVEECVRAYIDLKPEAPCLQDFYDKISNFPRRNLLRRWVRGGLYERAFAADAGRMNDHREGIEPAELLQFRADGASLCSHPGLQLPTSGTPHCARLRYFNFSQVFQASDPEFAVAGFAALLAELNSQVLIQDERRIVLMLDEVPFFIKYCFELIKFTAANMRKYGHAVVCISQLLGDLIVNGDRGIIENSPQRFLFAVDGDTKEFQEATGLQEHHMDVVNGLQSIPGVKSEVFFKTDAGGVKLVSKITRQEYWEKTSSKTDKEKMAQLLRAVPGLTMREAIYCLSIEK</sequence>
<feature type="domain" description="TraG P-loop" evidence="1">
    <location>
        <begin position="355"/>
        <end position="422"/>
    </location>
</feature>
<name>A0ABT6DKX3_9BACT</name>
<evidence type="ECO:0000313" key="2">
    <source>
        <dbReference type="EMBL" id="MDG0816481.1"/>
    </source>
</evidence>
<dbReference type="SUPFAM" id="SSF52540">
    <property type="entry name" value="P-loop containing nucleoside triphosphate hydrolases"/>
    <property type="match status" value="1"/>
</dbReference>
<evidence type="ECO:0000259" key="1">
    <source>
        <dbReference type="Pfam" id="PF19044"/>
    </source>
</evidence>
<dbReference type="InterPro" id="IPR043964">
    <property type="entry name" value="P-loop_TraG"/>
</dbReference>
<reference evidence="2" key="1">
    <citation type="submission" date="2022-08" db="EMBL/GenBank/DDBJ databases">
        <title>Novel Bdellovibrio Species Isolated from Svalbard: Designation Bdellovibrio svalbardensis.</title>
        <authorList>
            <person name="Mitchell R.J."/>
            <person name="Choi S.Y."/>
        </authorList>
    </citation>
    <scope>NUCLEOTIDE SEQUENCE</scope>
    <source>
        <strain evidence="2">PAP01</strain>
    </source>
</reference>
<dbReference type="Gene3D" id="1.10.8.730">
    <property type="match status" value="1"/>
</dbReference>
<evidence type="ECO:0000313" key="3">
    <source>
        <dbReference type="Proteomes" id="UP001152321"/>
    </source>
</evidence>
<dbReference type="Pfam" id="PF19044">
    <property type="entry name" value="P-loop_TraG"/>
    <property type="match status" value="1"/>
</dbReference>
<dbReference type="EMBL" id="JANRMI010000002">
    <property type="protein sequence ID" value="MDG0816481.1"/>
    <property type="molecule type" value="Genomic_DNA"/>
</dbReference>
<dbReference type="Gene3D" id="3.40.50.300">
    <property type="entry name" value="P-loop containing nucleotide triphosphate hydrolases"/>
    <property type="match status" value="2"/>
</dbReference>
<proteinExistence type="predicted"/>
<dbReference type="RefSeq" id="WP_277577960.1">
    <property type="nucleotide sequence ID" value="NZ_JANRMI010000002.1"/>
</dbReference>
<accession>A0ABT6DKX3</accession>
<dbReference type="InterPro" id="IPR027417">
    <property type="entry name" value="P-loop_NTPase"/>
</dbReference>
<gene>
    <name evidence="2" type="ORF">NWE73_08910</name>
</gene>
<protein>
    <recommendedName>
        <fullName evidence="1">TraG P-loop domain-containing protein</fullName>
    </recommendedName>
</protein>
<dbReference type="PANTHER" id="PTHR30121">
    <property type="entry name" value="UNCHARACTERIZED PROTEIN YJGR-RELATED"/>
    <property type="match status" value="1"/>
</dbReference>
<dbReference type="PANTHER" id="PTHR30121:SF6">
    <property type="entry name" value="SLR6007 PROTEIN"/>
    <property type="match status" value="1"/>
</dbReference>
<dbReference type="Proteomes" id="UP001152321">
    <property type="component" value="Unassembled WGS sequence"/>
</dbReference>
<dbReference type="InterPro" id="IPR051162">
    <property type="entry name" value="T4SS_component"/>
</dbReference>
<organism evidence="2 3">
    <name type="scientific">Bdellovibrio svalbardensis</name>
    <dbReference type="NCBI Taxonomy" id="2972972"/>
    <lineage>
        <taxon>Bacteria</taxon>
        <taxon>Pseudomonadati</taxon>
        <taxon>Bdellovibrionota</taxon>
        <taxon>Bdellovibrionia</taxon>
        <taxon>Bdellovibrionales</taxon>
        <taxon>Pseudobdellovibrionaceae</taxon>
        <taxon>Bdellovibrio</taxon>
    </lineage>
</organism>
<keyword evidence="3" id="KW-1185">Reference proteome</keyword>
<comment type="caution">
    <text evidence="2">The sequence shown here is derived from an EMBL/GenBank/DDBJ whole genome shotgun (WGS) entry which is preliminary data.</text>
</comment>